<protein>
    <recommendedName>
        <fullName evidence="4">Glycosyltransferase RgtA/B/C/D-like domain-containing protein</fullName>
    </recommendedName>
</protein>
<feature type="transmembrane region" description="Helical" evidence="1">
    <location>
        <begin position="222"/>
        <end position="242"/>
    </location>
</feature>
<organism evidence="2 3">
    <name type="scientific">Pseudochryseolinea flava</name>
    <dbReference type="NCBI Taxonomy" id="2059302"/>
    <lineage>
        <taxon>Bacteria</taxon>
        <taxon>Pseudomonadati</taxon>
        <taxon>Bacteroidota</taxon>
        <taxon>Cytophagia</taxon>
        <taxon>Cytophagales</taxon>
        <taxon>Fulvivirgaceae</taxon>
        <taxon>Pseudochryseolinea</taxon>
    </lineage>
</organism>
<feature type="transmembrane region" description="Helical" evidence="1">
    <location>
        <begin position="392"/>
        <end position="413"/>
    </location>
</feature>
<name>A0A364Y4U3_9BACT</name>
<evidence type="ECO:0000313" key="2">
    <source>
        <dbReference type="EMBL" id="RAW01061.1"/>
    </source>
</evidence>
<dbReference type="OrthoDB" id="3862418at2"/>
<feature type="transmembrane region" description="Helical" evidence="1">
    <location>
        <begin position="6"/>
        <end position="22"/>
    </location>
</feature>
<feature type="transmembrane region" description="Helical" evidence="1">
    <location>
        <begin position="247"/>
        <end position="268"/>
    </location>
</feature>
<evidence type="ECO:0008006" key="4">
    <source>
        <dbReference type="Google" id="ProtNLM"/>
    </source>
</evidence>
<keyword evidence="1" id="KW-1133">Transmembrane helix</keyword>
<keyword evidence="1" id="KW-0812">Transmembrane</keyword>
<keyword evidence="3" id="KW-1185">Reference proteome</keyword>
<feature type="transmembrane region" description="Helical" evidence="1">
    <location>
        <begin position="122"/>
        <end position="141"/>
    </location>
</feature>
<feature type="transmembrane region" description="Helical" evidence="1">
    <location>
        <begin position="176"/>
        <end position="193"/>
    </location>
</feature>
<dbReference type="AlphaFoldDB" id="A0A364Y4U3"/>
<feature type="transmembrane region" description="Helical" evidence="1">
    <location>
        <begin position="200"/>
        <end position="216"/>
    </location>
</feature>
<accession>A0A364Y4U3</accession>
<dbReference type="EMBL" id="QMFY01000005">
    <property type="protein sequence ID" value="RAW01061.1"/>
    <property type="molecule type" value="Genomic_DNA"/>
</dbReference>
<feature type="transmembrane region" description="Helical" evidence="1">
    <location>
        <begin position="31"/>
        <end position="53"/>
    </location>
</feature>
<sequence>MIQHIVAVANLIFLGFMAWMIWRKQSSLKNLYWPTLLFKVGAGIALGVVYTYYYTIADTLAYHEDGTKLSNLARTDFASYLRFFNEAGEQYSFWHRLNFKTPRALFLSKITSVFCLLTSDNYWVISAYYSFFSFLAAWYLMKILIRLDESLKIPAIVALLLFPSIVFWTSGIMKETIAMASLYFISIIFLKIWLGERVKIAQWIVLPVACWLLWNLKYYYMAILLPVLATALMFNLFVFPYLKLKGLLVRIVLWIVIFLVPLYVASLIHPNFYPERFLTVVVDNYYDFLELSSPSDVAHFDGLEPTVTSLLIHAPKALTAALYRPWPWEVDGIFKVLAAAENVMLLLLTIGAITNWKQVVSSQHRVLLVSVIIYVVTLAIFLALSAPNFGTLIRYRVGFLPFFVMIISVNNPIISRTLAFMERTFPFLGRLTR</sequence>
<feature type="transmembrane region" description="Helical" evidence="1">
    <location>
        <begin position="153"/>
        <end position="170"/>
    </location>
</feature>
<comment type="caution">
    <text evidence="2">The sequence shown here is derived from an EMBL/GenBank/DDBJ whole genome shotgun (WGS) entry which is preliminary data.</text>
</comment>
<reference evidence="2 3" key="1">
    <citation type="submission" date="2018-06" db="EMBL/GenBank/DDBJ databases">
        <title>Chryseolinea flavus sp. nov., a member of the phylum Bacteroidetes isolated from soil.</title>
        <authorList>
            <person name="Li Y."/>
            <person name="Wang J."/>
        </authorList>
    </citation>
    <scope>NUCLEOTIDE SEQUENCE [LARGE SCALE GENOMIC DNA]</scope>
    <source>
        <strain evidence="2 3">SDU1-6</strain>
    </source>
</reference>
<gene>
    <name evidence="2" type="ORF">DQQ10_12590</name>
</gene>
<proteinExistence type="predicted"/>
<keyword evidence="1" id="KW-0472">Membrane</keyword>
<feature type="transmembrane region" description="Helical" evidence="1">
    <location>
        <begin position="366"/>
        <end position="386"/>
    </location>
</feature>
<feature type="transmembrane region" description="Helical" evidence="1">
    <location>
        <begin position="332"/>
        <end position="354"/>
    </location>
</feature>
<dbReference type="Proteomes" id="UP000251889">
    <property type="component" value="Unassembled WGS sequence"/>
</dbReference>
<evidence type="ECO:0000313" key="3">
    <source>
        <dbReference type="Proteomes" id="UP000251889"/>
    </source>
</evidence>
<evidence type="ECO:0000256" key="1">
    <source>
        <dbReference type="SAM" id="Phobius"/>
    </source>
</evidence>
<dbReference type="RefSeq" id="WP_112747216.1">
    <property type="nucleotide sequence ID" value="NZ_QMFY01000005.1"/>
</dbReference>